<dbReference type="Proteomes" id="UP000243446">
    <property type="component" value="Unassembled WGS sequence"/>
</dbReference>
<keyword evidence="2" id="KW-0812">Transmembrane</keyword>
<organism evidence="3 4">
    <name type="scientific">Acinetobacter pseudolwoffii</name>
    <dbReference type="NCBI Taxonomy" id="2053287"/>
    <lineage>
        <taxon>Bacteria</taxon>
        <taxon>Pseudomonadati</taxon>
        <taxon>Pseudomonadota</taxon>
        <taxon>Gammaproteobacteria</taxon>
        <taxon>Moraxellales</taxon>
        <taxon>Moraxellaceae</taxon>
        <taxon>Acinetobacter</taxon>
    </lineage>
</organism>
<keyword evidence="2" id="KW-1133">Transmembrane helix</keyword>
<dbReference type="GeneID" id="97176762"/>
<name>A0A2H9YRY7_9GAMM</name>
<keyword evidence="2" id="KW-0472">Membrane</keyword>
<evidence type="ECO:0000256" key="2">
    <source>
        <dbReference type="SAM" id="Phobius"/>
    </source>
</evidence>
<dbReference type="EMBL" id="PHRG01000003">
    <property type="protein sequence ID" value="PJO75413.1"/>
    <property type="molecule type" value="Genomic_DNA"/>
</dbReference>
<feature type="transmembrane region" description="Helical" evidence="2">
    <location>
        <begin position="194"/>
        <end position="214"/>
    </location>
</feature>
<dbReference type="AlphaFoldDB" id="A0A2H9YRY7"/>
<protein>
    <submittedName>
        <fullName evidence="3">Uncharacterized protein</fullName>
    </submittedName>
</protein>
<feature type="coiled-coil region" evidence="1">
    <location>
        <begin position="163"/>
        <end position="197"/>
    </location>
</feature>
<evidence type="ECO:0000313" key="4">
    <source>
        <dbReference type="Proteomes" id="UP000243446"/>
    </source>
</evidence>
<evidence type="ECO:0000256" key="1">
    <source>
        <dbReference type="SAM" id="Coils"/>
    </source>
</evidence>
<keyword evidence="1" id="KW-0175">Coiled coil</keyword>
<proteinExistence type="predicted"/>
<dbReference type="RefSeq" id="WP_100535017.1">
    <property type="nucleotide sequence ID" value="NZ_CBDBYO010000022.1"/>
</dbReference>
<accession>A0A2H9YRY7</accession>
<reference evidence="3 4" key="1">
    <citation type="submission" date="2017-11" db="EMBL/GenBank/DDBJ databases">
        <title>Revising the taxonomy of the Acinetobacter lwoffii group: the description of Acinetobacter pseudolwoffii sp. nov. and emended description of Acinetobacter lwoffii.</title>
        <authorList>
            <person name="Nemec A."/>
            <person name="Radolfova-Krizova L."/>
        </authorList>
    </citation>
    <scope>NUCLEOTIDE SEQUENCE [LARGE SCALE GENOMIC DNA]</scope>
    <source>
        <strain evidence="3 4">ANC 5044</strain>
    </source>
</reference>
<comment type="caution">
    <text evidence="3">The sequence shown here is derived from an EMBL/GenBank/DDBJ whole genome shotgun (WGS) entry which is preliminary data.</text>
</comment>
<gene>
    <name evidence="3" type="ORF">CWI32_07730</name>
</gene>
<evidence type="ECO:0000313" key="3">
    <source>
        <dbReference type="EMBL" id="PJO75413.1"/>
    </source>
</evidence>
<sequence length="216" mass="25456">MSESQQSQNQPHLLLTMTLIVLETIFTFILKHDRVVALQAKKFVDENISIKINSYIPYFDFYVQFTTNGLLFDHKAPGRIVDLDVRTTLPDLIKIFIFGNRRSIRSMRIDGHQVLKDEFRDLLTVFSLPKVLADWKHWLSETPTDETEIIASKKRIAPLLKKIEEQRSKINTLQVEVKQYKNRLKRIERRQKRINIVFGLSSILLITLLVYNWLTM</sequence>
<feature type="transmembrane region" description="Helical" evidence="2">
    <location>
        <begin position="12"/>
        <end position="30"/>
    </location>
</feature>